<accession>A0A5S4TGB4</accession>
<name>A0A5S4TGB4_STRPY</name>
<proteinExistence type="predicted"/>
<organism evidence="1 2">
    <name type="scientific">Streptococcus pyogenes</name>
    <dbReference type="NCBI Taxonomy" id="1314"/>
    <lineage>
        <taxon>Bacteria</taxon>
        <taxon>Bacillati</taxon>
        <taxon>Bacillota</taxon>
        <taxon>Bacilli</taxon>
        <taxon>Lactobacillales</taxon>
        <taxon>Streptococcaceae</taxon>
        <taxon>Streptococcus</taxon>
    </lineage>
</organism>
<sequence>MTQVAQGRSKGKSLLCHQCNALFVFIIFLILLAVLFGVRYRNSSIEGIWRTTSIDQKLGDDFAKRLTGLHQSPLIDDSLLTSSQMILTVKNNNVDLSFSVQVERDIFVKRLAAYHQNELLKTLKENHLVVGDLSSKERQIIENSMPASHELEMILDQAFEKLASQIGGKYNQKTGHLSAVVLKGKVNRILHTIDIKEEVAAGHTSFSKGLLTPNGYFDYTRFGKKLELLGDEKIIFKKALKKKSVKCIT</sequence>
<protein>
    <submittedName>
        <fullName evidence="1">Uncharacterized protein</fullName>
    </submittedName>
</protein>
<evidence type="ECO:0000313" key="1">
    <source>
        <dbReference type="EMBL" id="TYK95762.1"/>
    </source>
</evidence>
<dbReference type="RefSeq" id="WP_023612039.1">
    <property type="nucleotide sequence ID" value="NZ_CAAHIP010000003.1"/>
</dbReference>
<evidence type="ECO:0000313" key="2">
    <source>
        <dbReference type="Proteomes" id="UP000325300"/>
    </source>
</evidence>
<dbReference type="EMBL" id="SJLI01000001">
    <property type="protein sequence ID" value="TYK95762.1"/>
    <property type="molecule type" value="Genomic_DNA"/>
</dbReference>
<dbReference type="Proteomes" id="UP000325300">
    <property type="component" value="Unassembled WGS sequence"/>
</dbReference>
<comment type="caution">
    <text evidence="1">The sequence shown here is derived from an EMBL/GenBank/DDBJ whole genome shotgun (WGS) entry which is preliminary data.</text>
</comment>
<dbReference type="AlphaFoldDB" id="A0A5S4TGB4"/>
<reference evidence="1 2" key="1">
    <citation type="submission" date="2019-02" db="EMBL/GenBank/DDBJ databases">
        <title>Novel genomic isolates of S. pyogenes and S. dysgalactiae subsp. equisimilis associated to necrotising fasciitis (NSTI).</title>
        <authorList>
            <person name="Barrantes I."/>
        </authorList>
    </citation>
    <scope>NUCLEOTIDE SEQUENCE [LARGE SCALE GENOMIC DNA]</scope>
    <source>
        <strain evidence="1 2">SPY5003</strain>
    </source>
</reference>
<gene>
    <name evidence="1" type="ORF">E0F67_01525</name>
</gene>